<dbReference type="Proteomes" id="UP001642483">
    <property type="component" value="Unassembled WGS sequence"/>
</dbReference>
<evidence type="ECO:0000256" key="1">
    <source>
        <dbReference type="SAM" id="MobiDB-lite"/>
    </source>
</evidence>
<gene>
    <name evidence="2" type="ORF">CVLEPA_LOCUS13148</name>
</gene>
<comment type="caution">
    <text evidence="2">The sequence shown here is derived from an EMBL/GenBank/DDBJ whole genome shotgun (WGS) entry which is preliminary data.</text>
</comment>
<protein>
    <submittedName>
        <fullName evidence="2">Uncharacterized protein</fullName>
    </submittedName>
</protein>
<accession>A0ABP0FS81</accession>
<feature type="region of interest" description="Disordered" evidence="1">
    <location>
        <begin position="66"/>
        <end position="110"/>
    </location>
</feature>
<sequence length="110" mass="12033">MHSIICLQPMQAIGMFEPPQADSVDNTLIDLGADSLVDIQPIVNEDSSYPADGHLENMVFGHINLNDSDEKSPGQTADLGCKDDRETAHAEPFTRRGKPVTKPARYLDTP</sequence>
<proteinExistence type="predicted"/>
<dbReference type="EMBL" id="CAWYQH010000090">
    <property type="protein sequence ID" value="CAK8682490.1"/>
    <property type="molecule type" value="Genomic_DNA"/>
</dbReference>
<organism evidence="2 3">
    <name type="scientific">Clavelina lepadiformis</name>
    <name type="common">Light-bulb sea squirt</name>
    <name type="synonym">Ascidia lepadiformis</name>
    <dbReference type="NCBI Taxonomy" id="159417"/>
    <lineage>
        <taxon>Eukaryota</taxon>
        <taxon>Metazoa</taxon>
        <taxon>Chordata</taxon>
        <taxon>Tunicata</taxon>
        <taxon>Ascidiacea</taxon>
        <taxon>Aplousobranchia</taxon>
        <taxon>Clavelinidae</taxon>
        <taxon>Clavelina</taxon>
    </lineage>
</organism>
<keyword evidence="3" id="KW-1185">Reference proteome</keyword>
<evidence type="ECO:0000313" key="2">
    <source>
        <dbReference type="EMBL" id="CAK8682490.1"/>
    </source>
</evidence>
<name>A0ABP0FS81_CLALP</name>
<evidence type="ECO:0000313" key="3">
    <source>
        <dbReference type="Proteomes" id="UP001642483"/>
    </source>
</evidence>
<reference evidence="2 3" key="1">
    <citation type="submission" date="2024-02" db="EMBL/GenBank/DDBJ databases">
        <authorList>
            <person name="Daric V."/>
            <person name="Darras S."/>
        </authorList>
    </citation>
    <scope>NUCLEOTIDE SEQUENCE [LARGE SCALE GENOMIC DNA]</scope>
</reference>
<feature type="compositionally biased region" description="Basic and acidic residues" evidence="1">
    <location>
        <begin position="80"/>
        <end position="94"/>
    </location>
</feature>